<organism evidence="9 11">
    <name type="scientific">Bacillus glycinifermentans</name>
    <dbReference type="NCBI Taxonomy" id="1664069"/>
    <lineage>
        <taxon>Bacteria</taxon>
        <taxon>Bacillati</taxon>
        <taxon>Bacillota</taxon>
        <taxon>Bacilli</taxon>
        <taxon>Bacillales</taxon>
        <taxon>Bacillaceae</taxon>
        <taxon>Bacillus</taxon>
    </lineage>
</organism>
<accession>A0A0T6BV91</accession>
<dbReference type="SMART" id="SM00631">
    <property type="entry name" value="Zn_pept"/>
    <property type="match status" value="1"/>
</dbReference>
<dbReference type="GO" id="GO:0004181">
    <property type="term" value="F:metallocarboxypeptidase activity"/>
    <property type="evidence" value="ECO:0007669"/>
    <property type="project" value="InterPro"/>
</dbReference>
<evidence type="ECO:0000256" key="1">
    <source>
        <dbReference type="ARBA" id="ARBA00001947"/>
    </source>
</evidence>
<dbReference type="RefSeq" id="WP_048356170.1">
    <property type="nucleotide sequence ID" value="NZ_CP023481.1"/>
</dbReference>
<evidence type="ECO:0000256" key="2">
    <source>
        <dbReference type="ARBA" id="ARBA00005988"/>
    </source>
</evidence>
<evidence type="ECO:0000256" key="5">
    <source>
        <dbReference type="ARBA" id="ARBA00022833"/>
    </source>
</evidence>
<keyword evidence="6" id="KW-0482">Metalloprotease</keyword>
<reference evidence="10 12" key="3">
    <citation type="submission" date="2023-03" db="EMBL/GenBank/DDBJ databases">
        <title>Agriculturally important microbes genome sequencing.</title>
        <authorList>
            <person name="Dunlap C."/>
        </authorList>
    </citation>
    <scope>NUCLEOTIDE SEQUENCE [LARGE SCALE GENOMIC DNA]</scope>
    <source>
        <strain evidence="10 12">CBP-3203</strain>
    </source>
</reference>
<dbReference type="PANTHER" id="PTHR11705">
    <property type="entry name" value="PROTEASE FAMILY M14 CARBOXYPEPTIDASE A,B"/>
    <property type="match status" value="1"/>
</dbReference>
<evidence type="ECO:0000259" key="8">
    <source>
        <dbReference type="PROSITE" id="PS52035"/>
    </source>
</evidence>
<evidence type="ECO:0000313" key="9">
    <source>
        <dbReference type="EMBL" id="KRT95126.1"/>
    </source>
</evidence>
<dbReference type="Pfam" id="PF00246">
    <property type="entry name" value="Peptidase_M14"/>
    <property type="match status" value="1"/>
</dbReference>
<feature type="active site" description="Proton donor/acceptor" evidence="7">
    <location>
        <position position="343"/>
    </location>
</feature>
<evidence type="ECO:0000313" key="10">
    <source>
        <dbReference type="EMBL" id="MEC0484911.1"/>
    </source>
</evidence>
<proteinExistence type="inferred from homology"/>
<evidence type="ECO:0000256" key="3">
    <source>
        <dbReference type="ARBA" id="ARBA00022670"/>
    </source>
</evidence>
<dbReference type="GO" id="GO:0008270">
    <property type="term" value="F:zinc ion binding"/>
    <property type="evidence" value="ECO:0007669"/>
    <property type="project" value="InterPro"/>
</dbReference>
<reference evidence="9" key="2">
    <citation type="submission" date="2015-10" db="EMBL/GenBank/DDBJ databases">
        <authorList>
            <person name="Gilbert D.G."/>
        </authorList>
    </citation>
    <scope>NUCLEOTIDE SEQUENCE</scope>
    <source>
        <strain evidence="9">GO-13</strain>
    </source>
</reference>
<keyword evidence="12" id="KW-1185">Reference proteome</keyword>
<dbReference type="EMBL" id="LECW02000004">
    <property type="protein sequence ID" value="KRT95126.1"/>
    <property type="molecule type" value="Genomic_DNA"/>
</dbReference>
<evidence type="ECO:0000256" key="7">
    <source>
        <dbReference type="PROSITE-ProRule" id="PRU01379"/>
    </source>
</evidence>
<dbReference type="EMBL" id="JARRTL010000008">
    <property type="protein sequence ID" value="MEC0484911.1"/>
    <property type="molecule type" value="Genomic_DNA"/>
</dbReference>
<evidence type="ECO:0000256" key="6">
    <source>
        <dbReference type="ARBA" id="ARBA00023049"/>
    </source>
</evidence>
<name>A0A0T6BV91_9BACI</name>
<dbReference type="AlphaFoldDB" id="A0A0T6BV91"/>
<dbReference type="Proteomes" id="UP000036168">
    <property type="component" value="Unassembled WGS sequence"/>
</dbReference>
<feature type="domain" description="Peptidase M14" evidence="8">
    <location>
        <begin position="82"/>
        <end position="371"/>
    </location>
</feature>
<dbReference type="GO" id="GO:0006508">
    <property type="term" value="P:proteolysis"/>
    <property type="evidence" value="ECO:0007669"/>
    <property type="project" value="UniProtKB-KW"/>
</dbReference>
<dbReference type="PRINTS" id="PR00765">
    <property type="entry name" value="CRBOXYPTASEA"/>
</dbReference>
<dbReference type="PROSITE" id="PS52035">
    <property type="entry name" value="PEPTIDASE_M14"/>
    <property type="match status" value="1"/>
</dbReference>
<dbReference type="GO" id="GO:0005615">
    <property type="term" value="C:extracellular space"/>
    <property type="evidence" value="ECO:0007669"/>
    <property type="project" value="TreeGrafter"/>
</dbReference>
<evidence type="ECO:0000256" key="4">
    <source>
        <dbReference type="ARBA" id="ARBA00022801"/>
    </source>
</evidence>
<dbReference type="InterPro" id="IPR000834">
    <property type="entry name" value="Peptidase_M14"/>
</dbReference>
<evidence type="ECO:0000313" key="12">
    <source>
        <dbReference type="Proteomes" id="UP001341297"/>
    </source>
</evidence>
<dbReference type="OrthoDB" id="9802862at2"/>
<dbReference type="InterPro" id="IPR034274">
    <property type="entry name" value="ENP1_M14_CPD"/>
</dbReference>
<keyword evidence="3" id="KW-0645">Protease</keyword>
<dbReference type="Gene3D" id="3.40.630.10">
    <property type="entry name" value="Zn peptidases"/>
    <property type="match status" value="1"/>
</dbReference>
<keyword evidence="4" id="KW-0378">Hydrolase</keyword>
<gene>
    <name evidence="9" type="ORF">AB447_211445</name>
    <name evidence="10" type="ORF">P8828_08605</name>
</gene>
<dbReference type="SUPFAM" id="SSF53187">
    <property type="entry name" value="Zn-dependent exopeptidases"/>
    <property type="match status" value="1"/>
</dbReference>
<comment type="similarity">
    <text evidence="2 7">Belongs to the peptidase M14 family.</text>
</comment>
<comment type="caution">
    <text evidence="9">The sequence shown here is derived from an EMBL/GenBank/DDBJ whole genome shotgun (WGS) entry which is preliminary data.</text>
</comment>
<dbReference type="PANTHER" id="PTHR11705:SF143">
    <property type="entry name" value="SLL0236 PROTEIN"/>
    <property type="match status" value="1"/>
</dbReference>
<evidence type="ECO:0000313" key="11">
    <source>
        <dbReference type="Proteomes" id="UP000036168"/>
    </source>
</evidence>
<dbReference type="CDD" id="cd06229">
    <property type="entry name" value="M14_Endopeptidase_I"/>
    <property type="match status" value="1"/>
</dbReference>
<reference evidence="9 11" key="1">
    <citation type="journal article" date="2015" name="Int. J. Syst. Evol. Microbiol.">
        <title>Bacillus glycinifermentans sp. nov., isolated from fermented soybean paste.</title>
        <authorList>
            <person name="Kim S.J."/>
            <person name="Dunlap C.A."/>
            <person name="Kwon S.W."/>
            <person name="Rooney A.P."/>
        </authorList>
    </citation>
    <scope>NUCLEOTIDE SEQUENCE [LARGE SCALE GENOMIC DNA]</scope>
    <source>
        <strain evidence="9 11">GO-13</strain>
    </source>
</reference>
<keyword evidence="5" id="KW-0862">Zinc</keyword>
<comment type="cofactor">
    <cofactor evidence="1">
        <name>Zn(2+)</name>
        <dbReference type="ChEBI" id="CHEBI:29105"/>
    </cofactor>
</comment>
<protein>
    <submittedName>
        <fullName evidence="10">M14 family metallocarboxypeptidase</fullName>
    </submittedName>
</protein>
<dbReference type="Proteomes" id="UP001341297">
    <property type="component" value="Unassembled WGS sequence"/>
</dbReference>
<sequence>MAFINIKPELKQDMSRLSDILNIPEPLLTSANLNADVGEFYFPGLHPQAGKDAPAAETYEQLQLLVNGEPGLENEPWLTDTVIYDSQTLKHEIEQIAECFPFVTYHIIGRSVLGQPIYELNIGAEHAEKRTHINASFHANEWITTSVLMKWVKEYCLSLCKGGEILGFSPLRLFQMTKLSIVPLVNPDGVDLVLNGPEHLGINLEPLDEMNEYQSEFREWKANINGVDLNNQFPSFWEIEKQRKPPKAPSYRDYPGDAPLTEPEAIVMHDLIESRPPDRLIALHTQGEEIYWGYEGFEPPESVNVVQVFERLSGYKGIRYIDSYAGFRDWFIHFYGKEGYTVELGKGKNPLPIADFDDIYCKSRGILWASCFFES</sequence>
<dbReference type="STRING" id="1664069.BGLY_2933"/>